<dbReference type="EMBL" id="CP036425">
    <property type="protein sequence ID" value="QDU34797.1"/>
    <property type="molecule type" value="Genomic_DNA"/>
</dbReference>
<reference evidence="2 3" key="1">
    <citation type="submission" date="2019-02" db="EMBL/GenBank/DDBJ databases">
        <title>Deep-cultivation of Planctomycetes and their phenomic and genomic characterization uncovers novel biology.</title>
        <authorList>
            <person name="Wiegand S."/>
            <person name="Jogler M."/>
            <person name="Boedeker C."/>
            <person name="Pinto D."/>
            <person name="Vollmers J."/>
            <person name="Rivas-Marin E."/>
            <person name="Kohn T."/>
            <person name="Peeters S.H."/>
            <person name="Heuer A."/>
            <person name="Rast P."/>
            <person name="Oberbeckmann S."/>
            <person name="Bunk B."/>
            <person name="Jeske O."/>
            <person name="Meyerdierks A."/>
            <person name="Storesund J.E."/>
            <person name="Kallscheuer N."/>
            <person name="Luecker S."/>
            <person name="Lage O.M."/>
            <person name="Pohl T."/>
            <person name="Merkel B.J."/>
            <person name="Hornburger P."/>
            <person name="Mueller R.-W."/>
            <person name="Bruemmer F."/>
            <person name="Labrenz M."/>
            <person name="Spormann A.M."/>
            <person name="Op den Camp H."/>
            <person name="Overmann J."/>
            <person name="Amann R."/>
            <person name="Jetten M.S.M."/>
            <person name="Mascher T."/>
            <person name="Medema M.H."/>
            <person name="Devos D.P."/>
            <person name="Kaster A.-K."/>
            <person name="Ovreas L."/>
            <person name="Rohde M."/>
            <person name="Galperin M.Y."/>
            <person name="Jogler C."/>
        </authorList>
    </citation>
    <scope>NUCLEOTIDE SEQUENCE [LARGE SCALE GENOMIC DNA]</scope>
    <source>
        <strain evidence="2 3">KS4</strain>
    </source>
</reference>
<dbReference type="RefSeq" id="WP_145079150.1">
    <property type="nucleotide sequence ID" value="NZ_CP036425.1"/>
</dbReference>
<sequence length="115" mass="12958">MHKFLIVINILALTTLTLALGLTALSSHNGPRSVMAINRVQGFNTEAVKEHFPELVNTSSIDAYTTGRWIASSERNSAYLNLFLAYAIVIINLLIVIIHKFFLHPQSRRKINNLR</sequence>
<dbReference type="Proteomes" id="UP000317369">
    <property type="component" value="Chromosome"/>
</dbReference>
<evidence type="ECO:0000256" key="1">
    <source>
        <dbReference type="SAM" id="Phobius"/>
    </source>
</evidence>
<keyword evidence="3" id="KW-1185">Reference proteome</keyword>
<keyword evidence="1" id="KW-0812">Transmembrane</keyword>
<feature type="transmembrane region" description="Helical" evidence="1">
    <location>
        <begin position="83"/>
        <end position="103"/>
    </location>
</feature>
<evidence type="ECO:0000313" key="2">
    <source>
        <dbReference type="EMBL" id="QDU34797.1"/>
    </source>
</evidence>
<dbReference type="AlphaFoldDB" id="A0A517YX56"/>
<protein>
    <submittedName>
        <fullName evidence="2">Uncharacterized protein</fullName>
    </submittedName>
</protein>
<evidence type="ECO:0000313" key="3">
    <source>
        <dbReference type="Proteomes" id="UP000317369"/>
    </source>
</evidence>
<proteinExistence type="predicted"/>
<organism evidence="2 3">
    <name type="scientific">Poriferisphaera corsica</name>
    <dbReference type="NCBI Taxonomy" id="2528020"/>
    <lineage>
        <taxon>Bacteria</taxon>
        <taxon>Pseudomonadati</taxon>
        <taxon>Planctomycetota</taxon>
        <taxon>Phycisphaerae</taxon>
        <taxon>Phycisphaerales</taxon>
        <taxon>Phycisphaeraceae</taxon>
        <taxon>Poriferisphaera</taxon>
    </lineage>
</organism>
<keyword evidence="1" id="KW-1133">Transmembrane helix</keyword>
<dbReference type="KEGG" id="pcor:KS4_28720"/>
<keyword evidence="1" id="KW-0472">Membrane</keyword>
<accession>A0A517YX56</accession>
<gene>
    <name evidence="2" type="ORF">KS4_28720</name>
</gene>
<name>A0A517YX56_9BACT</name>